<name>S9WA88_9TRYP</name>
<feature type="region of interest" description="Disordered" evidence="1">
    <location>
        <begin position="249"/>
        <end position="270"/>
    </location>
</feature>
<feature type="transmembrane region" description="Helical" evidence="2">
    <location>
        <begin position="300"/>
        <end position="318"/>
    </location>
</feature>
<dbReference type="OrthoDB" id="271900at2759"/>
<evidence type="ECO:0000256" key="1">
    <source>
        <dbReference type="SAM" id="MobiDB-lite"/>
    </source>
</evidence>
<proteinExistence type="predicted"/>
<sequence length="342" mass="38203">MQSELSFPNESNSVADRLDIMYKCHESLEDTISLFSALQESTQESPHTVGNFNPWKKLETAVDTLSRDTISCLRVFSTSRELKSFRGMETVAALYARGNPPQVRLISFLNVIRDTCGGVLPPVVTIAACRHMMRIDYTTAAEFLEASVNEYVSVGNQNSDSFQCRLINIVVGGREKLLQSLPFLLRLEIECAAEAERPSVVFVEDNARIRAMLSESVLDNLKEFEANCRQNVMNKKQRLRERDLRRASLSASHRTDGVPSPIAPKGSAHAHTPLTVQDAPTSTAWYMHVVKTWSSGRKRYVAGTLIGLLVIILLRLLFLGVRRAVAYSLSASRPAQKRVLSF</sequence>
<organism evidence="3 4">
    <name type="scientific">Strigomonas culicis</name>
    <dbReference type="NCBI Taxonomy" id="28005"/>
    <lineage>
        <taxon>Eukaryota</taxon>
        <taxon>Discoba</taxon>
        <taxon>Euglenozoa</taxon>
        <taxon>Kinetoplastea</taxon>
        <taxon>Metakinetoplastina</taxon>
        <taxon>Trypanosomatida</taxon>
        <taxon>Trypanosomatidae</taxon>
        <taxon>Strigomonadinae</taxon>
        <taxon>Strigomonas</taxon>
    </lineage>
</organism>
<comment type="caution">
    <text evidence="3">The sequence shown here is derived from an EMBL/GenBank/DDBJ whole genome shotgun (WGS) entry which is preliminary data.</text>
</comment>
<keyword evidence="4" id="KW-1185">Reference proteome</keyword>
<evidence type="ECO:0000313" key="3">
    <source>
        <dbReference type="EMBL" id="EPY36086.1"/>
    </source>
</evidence>
<gene>
    <name evidence="3" type="ORF">STCU_00762</name>
</gene>
<dbReference type="EMBL" id="ATMH01000762">
    <property type="protein sequence ID" value="EPY36086.1"/>
    <property type="molecule type" value="Genomic_DNA"/>
</dbReference>
<keyword evidence="2" id="KW-0472">Membrane</keyword>
<evidence type="ECO:0000256" key="2">
    <source>
        <dbReference type="SAM" id="Phobius"/>
    </source>
</evidence>
<dbReference type="Proteomes" id="UP000015354">
    <property type="component" value="Unassembled WGS sequence"/>
</dbReference>
<dbReference type="AlphaFoldDB" id="S9WA88"/>
<keyword evidence="2" id="KW-0812">Transmembrane</keyword>
<evidence type="ECO:0000313" key="4">
    <source>
        <dbReference type="Proteomes" id="UP000015354"/>
    </source>
</evidence>
<keyword evidence="2" id="KW-1133">Transmembrane helix</keyword>
<reference evidence="3 4" key="1">
    <citation type="journal article" date="2013" name="PLoS ONE">
        <title>Predicting the Proteins of Angomonas deanei, Strigomonas culicis and Their Respective Endosymbionts Reveals New Aspects of the Trypanosomatidae Family.</title>
        <authorList>
            <person name="Motta M.C."/>
            <person name="Martins A.C."/>
            <person name="de Souza S.S."/>
            <person name="Catta-Preta C.M."/>
            <person name="Silva R."/>
            <person name="Klein C.C."/>
            <person name="de Almeida L.G."/>
            <person name="de Lima Cunha O."/>
            <person name="Ciapina L.P."/>
            <person name="Brocchi M."/>
            <person name="Colabardini A.C."/>
            <person name="de Araujo Lima B."/>
            <person name="Machado C.R."/>
            <person name="de Almeida Soares C.M."/>
            <person name="Probst C.M."/>
            <person name="de Menezes C.B."/>
            <person name="Thompson C.E."/>
            <person name="Bartholomeu D.C."/>
            <person name="Gradia D.F."/>
            <person name="Pavoni D.P."/>
            <person name="Grisard E.C."/>
            <person name="Fantinatti-Garboggini F."/>
            <person name="Marchini F.K."/>
            <person name="Rodrigues-Luiz G.F."/>
            <person name="Wagner G."/>
            <person name="Goldman G.H."/>
            <person name="Fietto J.L."/>
            <person name="Elias M.C."/>
            <person name="Goldman M.H."/>
            <person name="Sagot M.F."/>
            <person name="Pereira M."/>
            <person name="Stoco P.H."/>
            <person name="de Mendonca-Neto R.P."/>
            <person name="Teixeira S.M."/>
            <person name="Maciel T.E."/>
            <person name="de Oliveira Mendes T.A."/>
            <person name="Urmenyi T.P."/>
            <person name="de Souza W."/>
            <person name="Schenkman S."/>
            <person name="de Vasconcelos A.T."/>
        </authorList>
    </citation>
    <scope>NUCLEOTIDE SEQUENCE [LARGE SCALE GENOMIC DNA]</scope>
</reference>
<accession>S9WA88</accession>
<protein>
    <submittedName>
        <fullName evidence="3">Uncharacterized protein</fullName>
    </submittedName>
</protein>